<evidence type="ECO:0000256" key="1">
    <source>
        <dbReference type="SAM" id="SignalP"/>
    </source>
</evidence>
<feature type="chain" id="PRO_5008532383" description="CBM-cenC domain-containing protein" evidence="1">
    <location>
        <begin position="21"/>
        <end position="166"/>
    </location>
</feature>
<accession>A0A1B1Y3J0</accession>
<keyword evidence="3" id="KW-1185">Reference proteome</keyword>
<protein>
    <recommendedName>
        <fullName evidence="4">CBM-cenC domain-containing protein</fullName>
    </recommendedName>
</protein>
<dbReference type="SUPFAM" id="SSF49785">
    <property type="entry name" value="Galactose-binding domain-like"/>
    <property type="match status" value="1"/>
</dbReference>
<reference evidence="2 3" key="1">
    <citation type="submission" date="2016-02" db="EMBL/GenBank/DDBJ databases">
        <authorList>
            <person name="Wen L."/>
            <person name="He K."/>
            <person name="Yang H."/>
        </authorList>
    </citation>
    <scope>NUCLEOTIDE SEQUENCE [LARGE SCALE GENOMIC DNA]</scope>
    <source>
        <strain evidence="2 3">CZ1127</strain>
    </source>
</reference>
<organism evidence="2 3">
    <name type="scientific">Wenyingzhuangia fucanilytica</name>
    <dbReference type="NCBI Taxonomy" id="1790137"/>
    <lineage>
        <taxon>Bacteria</taxon>
        <taxon>Pseudomonadati</taxon>
        <taxon>Bacteroidota</taxon>
        <taxon>Flavobacteriia</taxon>
        <taxon>Flavobacteriales</taxon>
        <taxon>Flavobacteriaceae</taxon>
        <taxon>Wenyingzhuangia</taxon>
    </lineage>
</organism>
<dbReference type="RefSeq" id="WP_068824400.1">
    <property type="nucleotide sequence ID" value="NZ_CP014224.1"/>
</dbReference>
<name>A0A1B1Y3J0_9FLAO</name>
<keyword evidence="1" id="KW-0732">Signal</keyword>
<dbReference type="AlphaFoldDB" id="A0A1B1Y3J0"/>
<proteinExistence type="predicted"/>
<dbReference type="EMBL" id="CP014224">
    <property type="protein sequence ID" value="ANW95299.1"/>
    <property type="molecule type" value="Genomic_DNA"/>
</dbReference>
<evidence type="ECO:0000313" key="3">
    <source>
        <dbReference type="Proteomes" id="UP000092967"/>
    </source>
</evidence>
<dbReference type="Proteomes" id="UP000092967">
    <property type="component" value="Chromosome"/>
</dbReference>
<feature type="signal peptide" evidence="1">
    <location>
        <begin position="1"/>
        <end position="20"/>
    </location>
</feature>
<dbReference type="Gene3D" id="2.60.120.260">
    <property type="entry name" value="Galactose-binding domain-like"/>
    <property type="match status" value="1"/>
</dbReference>
<dbReference type="KEGG" id="wfu:AXE80_02910"/>
<evidence type="ECO:0000313" key="2">
    <source>
        <dbReference type="EMBL" id="ANW95299.1"/>
    </source>
</evidence>
<gene>
    <name evidence="2" type="ORF">AXE80_02910</name>
</gene>
<sequence length="166" mass="18326">MKKVLFVVTVIVFSVTGVTAQEVQESFEKGSKGWWTPSKQVWSVSNDKASEGKSSLKFNCSQFPEGAKGIKYQNVGMKLSAGTYKITAKVFVEENSKVTGFSIATMKPFKTVSIKFTKLAKGEWVDVEQEITLEKDASNVVINVSSNPKWGGTGTFYLDDLKFIKS</sequence>
<dbReference type="InterPro" id="IPR008979">
    <property type="entry name" value="Galactose-bd-like_sf"/>
</dbReference>
<evidence type="ECO:0008006" key="4">
    <source>
        <dbReference type="Google" id="ProtNLM"/>
    </source>
</evidence>
<dbReference type="OrthoDB" id="9809583at2"/>